<keyword evidence="2" id="KW-0238">DNA-binding</keyword>
<comment type="caution">
    <text evidence="5">The sequence shown here is derived from an EMBL/GenBank/DDBJ whole genome shotgun (WGS) entry which is preliminary data.</text>
</comment>
<evidence type="ECO:0000259" key="4">
    <source>
        <dbReference type="PROSITE" id="PS50956"/>
    </source>
</evidence>
<dbReference type="Pfam" id="PF13412">
    <property type="entry name" value="HTH_24"/>
    <property type="match status" value="1"/>
</dbReference>
<evidence type="ECO:0000256" key="2">
    <source>
        <dbReference type="ARBA" id="ARBA00023125"/>
    </source>
</evidence>
<accession>A0A832ZUZ4</accession>
<dbReference type="InterPro" id="IPR019885">
    <property type="entry name" value="Tscrpt_reg_HTH_AsnC-type_CS"/>
</dbReference>
<proteinExistence type="predicted"/>
<feature type="domain" description="HTH asnC-type" evidence="4">
    <location>
        <begin position="3"/>
        <end position="56"/>
    </location>
</feature>
<dbReference type="Gene3D" id="3.30.70.920">
    <property type="match status" value="1"/>
</dbReference>
<dbReference type="InterPro" id="IPR011008">
    <property type="entry name" value="Dimeric_a/b-barrel"/>
</dbReference>
<dbReference type="PRINTS" id="PR00033">
    <property type="entry name" value="HTHASNC"/>
</dbReference>
<name>A0A832ZUZ4_CALS0</name>
<evidence type="ECO:0000313" key="5">
    <source>
        <dbReference type="EMBL" id="HIQ29023.1"/>
    </source>
</evidence>
<dbReference type="InterPro" id="IPR019888">
    <property type="entry name" value="Tscrpt_reg_AsnC-like"/>
</dbReference>
<dbReference type="PANTHER" id="PTHR30154:SF50">
    <property type="entry name" value="TRANSCRIPTIONAL REGULATOR, ASNC FAMILY"/>
    <property type="match status" value="1"/>
</dbReference>
<dbReference type="PANTHER" id="PTHR30154">
    <property type="entry name" value="LEUCINE-RESPONSIVE REGULATORY PROTEIN"/>
    <property type="match status" value="1"/>
</dbReference>
<dbReference type="AlphaFoldDB" id="A0A832ZUZ4"/>
<gene>
    <name evidence="5" type="ORF">EYH45_00500</name>
</gene>
<sequence>MELDEKDKAILEILKRDSRKSFIDIGNMLNMSEAAVRRRVKNLVDRGVIKAFTIEIEKGYHVKALTFLSIDPNTPSNEVISKLIKVRGIETIYEVTGEYDAVAMIEVPDMHDLNRCIEEIRNIQGIKETNTAIILRQTKASGYV</sequence>
<dbReference type="SUPFAM" id="SSF54909">
    <property type="entry name" value="Dimeric alpha+beta barrel"/>
    <property type="match status" value="1"/>
</dbReference>
<dbReference type="PROSITE" id="PS00519">
    <property type="entry name" value="HTH_ASNC_1"/>
    <property type="match status" value="1"/>
</dbReference>
<organism evidence="5 6">
    <name type="scientific">Caldiarchaeum subterraneum</name>
    <dbReference type="NCBI Taxonomy" id="311458"/>
    <lineage>
        <taxon>Archaea</taxon>
        <taxon>Nitrososphaerota</taxon>
        <taxon>Candidatus Caldarchaeales</taxon>
        <taxon>Candidatus Caldarchaeaceae</taxon>
        <taxon>Candidatus Caldarchaeum</taxon>
    </lineage>
</organism>
<reference evidence="5" key="1">
    <citation type="journal article" date="2020" name="ISME J.">
        <title>Gammaproteobacteria mediating utilization of methyl-, sulfur- and petroleum organic compounds in deep ocean hydrothermal plumes.</title>
        <authorList>
            <person name="Zhou Z."/>
            <person name="Liu Y."/>
            <person name="Pan J."/>
            <person name="Cron B.R."/>
            <person name="Toner B.M."/>
            <person name="Anantharaman K."/>
            <person name="Breier J.A."/>
            <person name="Dick G.J."/>
            <person name="Li M."/>
        </authorList>
    </citation>
    <scope>NUCLEOTIDE SEQUENCE</scope>
    <source>
        <strain evidence="5">SZUA-1515</strain>
    </source>
</reference>
<keyword evidence="1" id="KW-0805">Transcription regulation</keyword>
<dbReference type="SUPFAM" id="SSF46785">
    <property type="entry name" value="Winged helix' DNA-binding domain"/>
    <property type="match status" value="1"/>
</dbReference>
<dbReference type="InterPro" id="IPR000485">
    <property type="entry name" value="AsnC-type_HTH_dom"/>
</dbReference>
<dbReference type="InterPro" id="IPR036390">
    <property type="entry name" value="WH_DNA-bd_sf"/>
</dbReference>
<keyword evidence="3" id="KW-0804">Transcription</keyword>
<dbReference type="GO" id="GO:0005829">
    <property type="term" value="C:cytosol"/>
    <property type="evidence" value="ECO:0007669"/>
    <property type="project" value="TreeGrafter"/>
</dbReference>
<evidence type="ECO:0000313" key="6">
    <source>
        <dbReference type="Proteomes" id="UP000608579"/>
    </source>
</evidence>
<protein>
    <submittedName>
        <fullName evidence="5">Lrp/AsnC family transcriptional regulator</fullName>
    </submittedName>
</protein>
<dbReference type="Gene3D" id="1.10.10.10">
    <property type="entry name" value="Winged helix-like DNA-binding domain superfamily/Winged helix DNA-binding domain"/>
    <property type="match status" value="1"/>
</dbReference>
<evidence type="ECO:0000256" key="1">
    <source>
        <dbReference type="ARBA" id="ARBA00023015"/>
    </source>
</evidence>
<dbReference type="GO" id="GO:0043200">
    <property type="term" value="P:response to amino acid"/>
    <property type="evidence" value="ECO:0007669"/>
    <property type="project" value="TreeGrafter"/>
</dbReference>
<dbReference type="SMART" id="SM00344">
    <property type="entry name" value="HTH_ASNC"/>
    <property type="match status" value="1"/>
</dbReference>
<evidence type="ECO:0000256" key="3">
    <source>
        <dbReference type="ARBA" id="ARBA00023163"/>
    </source>
</evidence>
<dbReference type="PROSITE" id="PS50956">
    <property type="entry name" value="HTH_ASNC_2"/>
    <property type="match status" value="1"/>
</dbReference>
<dbReference type="InterPro" id="IPR019887">
    <property type="entry name" value="Tscrpt_reg_AsnC/Lrp_C"/>
</dbReference>
<dbReference type="InterPro" id="IPR036388">
    <property type="entry name" value="WH-like_DNA-bd_sf"/>
</dbReference>
<dbReference type="Pfam" id="PF01037">
    <property type="entry name" value="AsnC_trans_reg"/>
    <property type="match status" value="1"/>
</dbReference>
<dbReference type="EMBL" id="DQVM01000010">
    <property type="protein sequence ID" value="HIQ29023.1"/>
    <property type="molecule type" value="Genomic_DNA"/>
</dbReference>
<dbReference type="GO" id="GO:0043565">
    <property type="term" value="F:sequence-specific DNA binding"/>
    <property type="evidence" value="ECO:0007669"/>
    <property type="project" value="InterPro"/>
</dbReference>
<dbReference type="Proteomes" id="UP000608579">
    <property type="component" value="Unassembled WGS sequence"/>
</dbReference>